<evidence type="ECO:0000256" key="4">
    <source>
        <dbReference type="ARBA" id="ARBA00015819"/>
    </source>
</evidence>
<dbReference type="Pfam" id="PF25499">
    <property type="entry name" value="Beta-prop_pof12"/>
    <property type="match status" value="1"/>
</dbReference>
<proteinExistence type="inferred from homology"/>
<dbReference type="VEuPathDB" id="FungiDB:P170DRAFT_413444"/>
<comment type="caution">
    <text evidence="10">The sequence shown here is derived from an EMBL/GenBank/DDBJ whole genome shotgun (WGS) entry which is preliminary data.</text>
</comment>
<protein>
    <recommendedName>
        <fullName evidence="4">Probable E3 ubiquitin ligase complex SCF subunit sconB</fullName>
    </recommendedName>
    <alternativeName>
        <fullName evidence="6">Sulfur controller B</fullName>
    </alternativeName>
    <alternativeName>
        <fullName evidence="5">Sulfur metabolite repression control protein B</fullName>
    </alternativeName>
</protein>
<comment type="similarity">
    <text evidence="2">Belongs to the WD repeat MET30/SCONB/SCON-2 family.</text>
</comment>
<dbReference type="Proteomes" id="UP000234275">
    <property type="component" value="Unassembled WGS sequence"/>
</dbReference>
<keyword evidence="11" id="KW-1185">Reference proteome</keyword>
<dbReference type="InterPro" id="IPR001810">
    <property type="entry name" value="F-box_dom"/>
</dbReference>
<evidence type="ECO:0000256" key="6">
    <source>
        <dbReference type="ARBA" id="ARBA00032113"/>
    </source>
</evidence>
<evidence type="ECO:0000313" key="11">
    <source>
        <dbReference type="Proteomes" id="UP000234275"/>
    </source>
</evidence>
<dbReference type="OrthoDB" id="3219396at2759"/>
<feature type="region of interest" description="Disordered" evidence="8">
    <location>
        <begin position="365"/>
        <end position="394"/>
    </location>
</feature>
<dbReference type="AlphaFoldDB" id="A0A2I2FXK7"/>
<dbReference type="EMBL" id="MSFO01000007">
    <property type="protein sequence ID" value="PLB45357.1"/>
    <property type="molecule type" value="Genomic_DNA"/>
</dbReference>
<gene>
    <name evidence="10" type="ORF">P170DRAFT_413444</name>
</gene>
<evidence type="ECO:0000256" key="2">
    <source>
        <dbReference type="ARBA" id="ARBA00007968"/>
    </source>
</evidence>
<dbReference type="Pfam" id="PF12937">
    <property type="entry name" value="F-box-like"/>
    <property type="match status" value="1"/>
</dbReference>
<reference evidence="10 11" key="1">
    <citation type="submission" date="2016-12" db="EMBL/GenBank/DDBJ databases">
        <title>The genomes of Aspergillus section Nigri reveals drivers in fungal speciation.</title>
        <authorList>
            <consortium name="DOE Joint Genome Institute"/>
            <person name="Vesth T.C."/>
            <person name="Nybo J."/>
            <person name="Theobald S."/>
            <person name="Brandl J."/>
            <person name="Frisvad J.C."/>
            <person name="Nielsen K.F."/>
            <person name="Lyhne E.K."/>
            <person name="Kogle M.E."/>
            <person name="Kuo A."/>
            <person name="Riley R."/>
            <person name="Clum A."/>
            <person name="Nolan M."/>
            <person name="Lipzen A."/>
            <person name="Salamov A."/>
            <person name="Henrissat B."/>
            <person name="Wiebenga A."/>
            <person name="De Vries R.P."/>
            <person name="Grigoriev I.V."/>
            <person name="Mortensen U.H."/>
            <person name="Andersen M.R."/>
            <person name="Baker S.E."/>
        </authorList>
    </citation>
    <scope>NUCLEOTIDE SEQUENCE [LARGE SCALE GENOMIC DNA]</scope>
    <source>
        <strain evidence="10 11">IBT 23096</strain>
    </source>
</reference>
<dbReference type="InterPro" id="IPR036322">
    <property type="entry name" value="WD40_repeat_dom_sf"/>
</dbReference>
<evidence type="ECO:0000256" key="3">
    <source>
        <dbReference type="ARBA" id="ARBA00011725"/>
    </source>
</evidence>
<dbReference type="STRING" id="1392250.A0A2I2FXK7"/>
<dbReference type="RefSeq" id="XP_024700659.1">
    <property type="nucleotide sequence ID" value="XM_024846978.1"/>
</dbReference>
<dbReference type="SUPFAM" id="SSF81383">
    <property type="entry name" value="F-box domain"/>
    <property type="match status" value="1"/>
</dbReference>
<dbReference type="SUPFAM" id="SSF50978">
    <property type="entry name" value="WD40 repeat-like"/>
    <property type="match status" value="1"/>
</dbReference>
<dbReference type="GO" id="GO:0019005">
    <property type="term" value="C:SCF ubiquitin ligase complex"/>
    <property type="evidence" value="ECO:0007669"/>
    <property type="project" value="TreeGrafter"/>
</dbReference>
<dbReference type="PROSITE" id="PS50082">
    <property type="entry name" value="WD_REPEATS_2"/>
    <property type="match status" value="1"/>
</dbReference>
<evidence type="ECO:0000256" key="8">
    <source>
        <dbReference type="SAM" id="MobiDB-lite"/>
    </source>
</evidence>
<comment type="function">
    <text evidence="1">Component of the SCF(sconB) E3 ubiquitin ligase complex involved in the regulation of sulfur metabolite repression, probably by mediating the inactivation or degradation of the metR transcription factor.</text>
</comment>
<evidence type="ECO:0000259" key="9">
    <source>
        <dbReference type="PROSITE" id="PS50181"/>
    </source>
</evidence>
<comment type="subunit">
    <text evidence="3">Component of the SCF(sconB) E3 ubiquitin ligase complex.</text>
</comment>
<evidence type="ECO:0000256" key="5">
    <source>
        <dbReference type="ARBA" id="ARBA00030034"/>
    </source>
</evidence>
<evidence type="ECO:0000256" key="7">
    <source>
        <dbReference type="PROSITE-ProRule" id="PRU00221"/>
    </source>
</evidence>
<dbReference type="PANTHER" id="PTHR46731">
    <property type="entry name" value="F-BOX ONLY PROTEIN 15"/>
    <property type="match status" value="1"/>
</dbReference>
<dbReference type="InterPro" id="IPR036047">
    <property type="entry name" value="F-box-like_dom_sf"/>
</dbReference>
<dbReference type="Gene3D" id="2.130.10.10">
    <property type="entry name" value="YVTN repeat-like/Quinoprotein amine dehydrogenase"/>
    <property type="match status" value="1"/>
</dbReference>
<organism evidence="10 11">
    <name type="scientific">Aspergillus steynii IBT 23096</name>
    <dbReference type="NCBI Taxonomy" id="1392250"/>
    <lineage>
        <taxon>Eukaryota</taxon>
        <taxon>Fungi</taxon>
        <taxon>Dikarya</taxon>
        <taxon>Ascomycota</taxon>
        <taxon>Pezizomycotina</taxon>
        <taxon>Eurotiomycetes</taxon>
        <taxon>Eurotiomycetidae</taxon>
        <taxon>Eurotiales</taxon>
        <taxon>Aspergillaceae</taxon>
        <taxon>Aspergillus</taxon>
        <taxon>Aspergillus subgen. Circumdati</taxon>
    </lineage>
</organism>
<sequence>MLKRCNHDEDIHHPARKRIHMARVEKTDLISTLSDELLLQILSFLPTTTLLLCQRLSRRFYALAGDSELWKRQYYSQWVWPRTRRTTNRRCAGLSSSNFNYTPKVSTWLDHGHLARGSAVTNWKRQYRLQHNWSRGICRVVEIEFPQPLRPPMLVDFCAGFVFVVDLDYTLRIWEAGNPQSCLARVPGADFPDVPTALAVGRHLQQNMIEITVGFESGRFSLWNLDVKTLRLSLRFTHPGAADGAITTIALSLPYALMISQHKTLSLYKVPPEGDKPGQPLKKEDHLLASLKADSIFSPASLSIRIVGSQVIASIVYSFFHLGCGWSLGIQELHFNRRGQQRNSRLATTVESQHETMPPYSAHAEGLSTLTHETRRGQRWARPSEPSILHRDPPTSVSYSHPYLLTSHADNTLTMYLVVSTAASLSVKGGRRLWGHTSSVSAVQVSNRGKAVSISSRGGEVRIWELEAIVSSSGTHRALREDISIQASPENKNIQEHSCDELRSHDNIFQASRAMASSAGRTASESAQIRSCVGFDEERVLLLREMDLGGQLLEVYDFT</sequence>
<dbReference type="GeneID" id="36554677"/>
<dbReference type="SMART" id="SM00256">
    <property type="entry name" value="FBOX"/>
    <property type="match status" value="1"/>
</dbReference>
<evidence type="ECO:0000256" key="1">
    <source>
        <dbReference type="ARBA" id="ARBA00002730"/>
    </source>
</evidence>
<dbReference type="Gene3D" id="1.20.1280.50">
    <property type="match status" value="1"/>
</dbReference>
<dbReference type="PROSITE" id="PS50294">
    <property type="entry name" value="WD_REPEATS_REGION"/>
    <property type="match status" value="1"/>
</dbReference>
<dbReference type="PANTHER" id="PTHR46731:SF1">
    <property type="entry name" value="F-BOX ONLY PROTEIN 15"/>
    <property type="match status" value="1"/>
</dbReference>
<accession>A0A2I2FXK7</accession>
<name>A0A2I2FXK7_9EURO</name>
<keyword evidence="7" id="KW-0853">WD repeat</keyword>
<feature type="domain" description="F-box" evidence="9">
    <location>
        <begin position="27"/>
        <end position="73"/>
    </location>
</feature>
<evidence type="ECO:0000313" key="10">
    <source>
        <dbReference type="EMBL" id="PLB45357.1"/>
    </source>
</evidence>
<dbReference type="InterPro" id="IPR015943">
    <property type="entry name" value="WD40/YVTN_repeat-like_dom_sf"/>
</dbReference>
<feature type="repeat" description="WD" evidence="7">
    <location>
        <begin position="433"/>
        <end position="467"/>
    </location>
</feature>
<dbReference type="InterPro" id="IPR001680">
    <property type="entry name" value="WD40_rpt"/>
</dbReference>
<dbReference type="PROSITE" id="PS50181">
    <property type="entry name" value="FBOX"/>
    <property type="match status" value="1"/>
</dbReference>